<keyword evidence="3" id="KW-1185">Reference proteome</keyword>
<evidence type="ECO:0000313" key="2">
    <source>
        <dbReference type="EMBL" id="KAF9493800.1"/>
    </source>
</evidence>
<sequence>MPRVNIPHSHFRTTTPYSHTPTPHSRASTRSNFHAYSRAPTPYSRASTPDDLRARTPTPHDPTPDVHPRPHAPTPHSRARNFYPVIHEAPGSEELLHLTQQLGQARVASDAMIDQLVQQVNSTRAVLQTATVDANRREVAYQMEIEDLKDKISCLDGSDVQRFEEMTATIADLEESHANLQTTYNILLKMHTGICVDSQRLSSAHEDLKHKFDAVTTDHEQLQRTCEVLENLRDHLAEDTNSKAAAFDALTDFVRCKVCDTLMAEPQIICNKLKVPGTDEPGYPVDRRTWLNHNRRQMRQGALAQARSAIQARDLSLASLSLNDSVETAPQPAVTSARQQAMERKLTIIGDIQDQISRAHHELDVLDQRNTQPSTKEVTVLLESLKILRARGVQFEADLRLAKKRTRQFVAVQTC</sequence>
<comment type="caution">
    <text evidence="2">The sequence shown here is derived from an EMBL/GenBank/DDBJ whole genome shotgun (WGS) entry which is preliminary data.</text>
</comment>
<dbReference type="AlphaFoldDB" id="A0A9P5ZW63"/>
<organism evidence="2 3">
    <name type="scientific">Pleurotus eryngii</name>
    <name type="common">Boletus of the steppes</name>
    <dbReference type="NCBI Taxonomy" id="5323"/>
    <lineage>
        <taxon>Eukaryota</taxon>
        <taxon>Fungi</taxon>
        <taxon>Dikarya</taxon>
        <taxon>Basidiomycota</taxon>
        <taxon>Agaricomycotina</taxon>
        <taxon>Agaricomycetes</taxon>
        <taxon>Agaricomycetidae</taxon>
        <taxon>Agaricales</taxon>
        <taxon>Pleurotineae</taxon>
        <taxon>Pleurotaceae</taxon>
        <taxon>Pleurotus</taxon>
    </lineage>
</organism>
<proteinExistence type="predicted"/>
<protein>
    <submittedName>
        <fullName evidence="2">Uncharacterized protein</fullName>
    </submittedName>
</protein>
<evidence type="ECO:0000313" key="3">
    <source>
        <dbReference type="Proteomes" id="UP000807025"/>
    </source>
</evidence>
<dbReference type="EMBL" id="MU154581">
    <property type="protein sequence ID" value="KAF9493800.1"/>
    <property type="molecule type" value="Genomic_DNA"/>
</dbReference>
<accession>A0A9P5ZW63</accession>
<gene>
    <name evidence="2" type="ORF">BDN71DRAFT_1508290</name>
</gene>
<dbReference type="Proteomes" id="UP000807025">
    <property type="component" value="Unassembled WGS sequence"/>
</dbReference>
<evidence type="ECO:0000256" key="1">
    <source>
        <dbReference type="SAM" id="MobiDB-lite"/>
    </source>
</evidence>
<reference evidence="2" key="1">
    <citation type="submission" date="2020-11" db="EMBL/GenBank/DDBJ databases">
        <authorList>
            <consortium name="DOE Joint Genome Institute"/>
            <person name="Ahrendt S."/>
            <person name="Riley R."/>
            <person name="Andreopoulos W."/>
            <person name="Labutti K."/>
            <person name="Pangilinan J."/>
            <person name="Ruiz-Duenas F.J."/>
            <person name="Barrasa J.M."/>
            <person name="Sanchez-Garcia M."/>
            <person name="Camarero S."/>
            <person name="Miyauchi S."/>
            <person name="Serrano A."/>
            <person name="Linde D."/>
            <person name="Babiker R."/>
            <person name="Drula E."/>
            <person name="Ayuso-Fernandez I."/>
            <person name="Pacheco R."/>
            <person name="Padilla G."/>
            <person name="Ferreira P."/>
            <person name="Barriuso J."/>
            <person name="Kellner H."/>
            <person name="Castanera R."/>
            <person name="Alfaro M."/>
            <person name="Ramirez L."/>
            <person name="Pisabarro A.G."/>
            <person name="Kuo A."/>
            <person name="Tritt A."/>
            <person name="Lipzen A."/>
            <person name="He G."/>
            <person name="Yan M."/>
            <person name="Ng V."/>
            <person name="Cullen D."/>
            <person name="Martin F."/>
            <person name="Rosso M.-N."/>
            <person name="Henrissat B."/>
            <person name="Hibbett D."/>
            <person name="Martinez A.T."/>
            <person name="Grigoriev I.V."/>
        </authorList>
    </citation>
    <scope>NUCLEOTIDE SEQUENCE</scope>
    <source>
        <strain evidence="2">ATCC 90797</strain>
    </source>
</reference>
<feature type="region of interest" description="Disordered" evidence="1">
    <location>
        <begin position="1"/>
        <end position="78"/>
    </location>
</feature>
<name>A0A9P5ZW63_PLEER</name>
<feature type="compositionally biased region" description="Low complexity" evidence="1">
    <location>
        <begin position="13"/>
        <end position="25"/>
    </location>
</feature>